<accession>V4MDS9</accession>
<dbReference type="OMA" id="MHISFAN"/>
<protein>
    <recommendedName>
        <fullName evidence="6">Late embryogenesis abundant protein LEA-2 subgroup domain-containing protein</fullName>
    </recommendedName>
</protein>
<keyword evidence="5" id="KW-1185">Reference proteome</keyword>
<dbReference type="KEGG" id="eus:EUTSA_v10027345mg"/>
<keyword evidence="3" id="KW-1133">Transmembrane helix</keyword>
<dbReference type="GO" id="GO:0009506">
    <property type="term" value="C:plasmodesma"/>
    <property type="evidence" value="ECO:0007669"/>
    <property type="project" value="TreeGrafter"/>
</dbReference>
<name>V4MDS9_EUTSA</name>
<keyword evidence="3" id="KW-0812">Transmembrane</keyword>
<feature type="transmembrane region" description="Helical" evidence="3">
    <location>
        <begin position="48"/>
        <end position="70"/>
    </location>
</feature>
<dbReference type="OrthoDB" id="1092207at2759"/>
<dbReference type="GO" id="GO:0098542">
    <property type="term" value="P:defense response to other organism"/>
    <property type="evidence" value="ECO:0007669"/>
    <property type="project" value="InterPro"/>
</dbReference>
<organism evidence="4 5">
    <name type="scientific">Eutrema salsugineum</name>
    <name type="common">Saltwater cress</name>
    <name type="synonym">Sisymbrium salsugineum</name>
    <dbReference type="NCBI Taxonomy" id="72664"/>
    <lineage>
        <taxon>Eukaryota</taxon>
        <taxon>Viridiplantae</taxon>
        <taxon>Streptophyta</taxon>
        <taxon>Embryophyta</taxon>
        <taxon>Tracheophyta</taxon>
        <taxon>Spermatophyta</taxon>
        <taxon>Magnoliopsida</taxon>
        <taxon>eudicotyledons</taxon>
        <taxon>Gunneridae</taxon>
        <taxon>Pentapetalae</taxon>
        <taxon>rosids</taxon>
        <taxon>malvids</taxon>
        <taxon>Brassicales</taxon>
        <taxon>Brassicaceae</taxon>
        <taxon>Eutremeae</taxon>
        <taxon>Eutrema</taxon>
    </lineage>
</organism>
<evidence type="ECO:0000313" key="4">
    <source>
        <dbReference type="EMBL" id="ESQ54589.1"/>
    </source>
</evidence>
<dbReference type="InterPro" id="IPR044839">
    <property type="entry name" value="NDR1-like"/>
</dbReference>
<evidence type="ECO:0000256" key="2">
    <source>
        <dbReference type="ARBA" id="ARBA00023136"/>
    </source>
</evidence>
<evidence type="ECO:0000256" key="1">
    <source>
        <dbReference type="ARBA" id="ARBA00004370"/>
    </source>
</evidence>
<keyword evidence="2 3" id="KW-0472">Membrane</keyword>
<evidence type="ECO:0000313" key="5">
    <source>
        <dbReference type="Proteomes" id="UP000030689"/>
    </source>
</evidence>
<proteinExistence type="predicted"/>
<reference evidence="4 5" key="1">
    <citation type="journal article" date="2013" name="Front. Plant Sci.">
        <title>The Reference Genome of the Halophytic Plant Eutrema salsugineum.</title>
        <authorList>
            <person name="Yang R."/>
            <person name="Jarvis D.E."/>
            <person name="Chen H."/>
            <person name="Beilstein M.A."/>
            <person name="Grimwood J."/>
            <person name="Jenkins J."/>
            <person name="Shu S."/>
            <person name="Prochnik S."/>
            <person name="Xin M."/>
            <person name="Ma C."/>
            <person name="Schmutz J."/>
            <person name="Wing R.A."/>
            <person name="Mitchell-Olds T."/>
            <person name="Schumaker K.S."/>
            <person name="Wang X."/>
        </authorList>
    </citation>
    <scope>NUCLEOTIDE SEQUENCE [LARGE SCALE GENOMIC DNA]</scope>
</reference>
<dbReference type="STRING" id="72664.V4MDS9"/>
<comment type="subcellular location">
    <subcellularLocation>
        <location evidence="1">Membrane</location>
    </subcellularLocation>
</comment>
<evidence type="ECO:0000256" key="3">
    <source>
        <dbReference type="SAM" id="Phobius"/>
    </source>
</evidence>
<dbReference type="Gramene" id="ESQ54589">
    <property type="protein sequence ID" value="ESQ54589"/>
    <property type="gene ID" value="EUTSA_v10027345mg"/>
</dbReference>
<dbReference type="AlphaFoldDB" id="V4MDS9"/>
<gene>
    <name evidence="4" type="ORF">EUTSA_v10027345mg</name>
</gene>
<dbReference type="Proteomes" id="UP000030689">
    <property type="component" value="Unassembled WGS sequence"/>
</dbReference>
<dbReference type="EMBL" id="KI517384">
    <property type="protein sequence ID" value="ESQ54589.1"/>
    <property type="molecule type" value="Genomic_DNA"/>
</dbReference>
<sequence length="243" mass="27268">MDEQSIAEEMKQPLLLTVTETEEVPELRSISYNDQGSESANKISRWSFLFKLFLAITTIGFFTACLSFIISITPTPPTVHVNSLHISFNDRHLPIWSSTFSIKNPNEKLSVTYENPSVWVFHRKRLVLGTVRIQSFGQRGMEESELVVKGDESGVIDEEAAREMEEEVEVTGSVVGLDMVFIGSVGFYPGTSALWGEQNMTAVCKNVRANLSTDANKVYRTKKWALSSFDGRGDCCVRLPRFP</sequence>
<dbReference type="GO" id="GO:0005886">
    <property type="term" value="C:plasma membrane"/>
    <property type="evidence" value="ECO:0007669"/>
    <property type="project" value="TreeGrafter"/>
</dbReference>
<dbReference type="PANTHER" id="PTHR31415">
    <property type="entry name" value="OS05G0367900 PROTEIN"/>
    <property type="match status" value="1"/>
</dbReference>
<dbReference type="PANTHER" id="PTHR31415:SF4">
    <property type="entry name" value="NDR1_HIN1-LIKE PROTEIN 3"/>
    <property type="match status" value="1"/>
</dbReference>
<evidence type="ECO:0008006" key="6">
    <source>
        <dbReference type="Google" id="ProtNLM"/>
    </source>
</evidence>